<protein>
    <recommendedName>
        <fullName evidence="4">AtmA protein</fullName>
    </recommendedName>
</protein>
<dbReference type="Proteomes" id="UP000326198">
    <property type="component" value="Unassembled WGS sequence"/>
</dbReference>
<evidence type="ECO:0008006" key="4">
    <source>
        <dbReference type="Google" id="ProtNLM"/>
    </source>
</evidence>
<feature type="transmembrane region" description="Helical" evidence="1">
    <location>
        <begin position="6"/>
        <end position="23"/>
    </location>
</feature>
<evidence type="ECO:0000256" key="1">
    <source>
        <dbReference type="SAM" id="Phobius"/>
    </source>
</evidence>
<keyword evidence="1" id="KW-0472">Membrane</keyword>
<sequence length="384" mass="42114">MAVAKVLLPSLSLFVFYAIFYYADANGLRALGEQYIASKTLPGINEPLRTVYTGIEPIDHLLATLTTFFWPTTDGSNPSLLLHSIAFSGTFGSAWILITLEAWRKGNAWTIAAFPMMFGLAAQVLTFAFAAPLYCFVHLTTSKTAKNPTPDALRIPRFITNALPLVFILGYMVPTQLLILPISEHITVDLKQIFIAIWQPWPAYVSILLTLIYVVVAPFTASEQRTPVAERKRLSSLRWVYAFAFANASLTHLVSWTISLTSVLAPTILDAKFVAALHPAKVFYIPTPWEVPIQAVATVGDGVHAFLRWDYIIGSAGVLVWAGSLYASAHKGVYGRAGWLGLFVKAGLLGAFVGPVGAAVELMWEREELVVGRRGLVEGRKKDS</sequence>
<feature type="transmembrane region" description="Helical" evidence="1">
    <location>
        <begin position="309"/>
        <end position="327"/>
    </location>
</feature>
<keyword evidence="1" id="KW-1133">Transmembrane helix</keyword>
<reference evidence="2 3" key="1">
    <citation type="submission" date="2019-04" db="EMBL/GenBank/DDBJ databases">
        <title>Friends and foes A comparative genomics studyof 23 Aspergillus species from section Flavi.</title>
        <authorList>
            <consortium name="DOE Joint Genome Institute"/>
            <person name="Kjaerbolling I."/>
            <person name="Vesth T."/>
            <person name="Frisvad J.C."/>
            <person name="Nybo J.L."/>
            <person name="Theobald S."/>
            <person name="Kildgaard S."/>
            <person name="Isbrandt T."/>
            <person name="Kuo A."/>
            <person name="Sato A."/>
            <person name="Lyhne E.K."/>
            <person name="Kogle M.E."/>
            <person name="Wiebenga A."/>
            <person name="Kun R.S."/>
            <person name="Lubbers R.J."/>
            <person name="Makela M.R."/>
            <person name="Barry K."/>
            <person name="Chovatia M."/>
            <person name="Clum A."/>
            <person name="Daum C."/>
            <person name="Haridas S."/>
            <person name="He G."/>
            <person name="LaButti K."/>
            <person name="Lipzen A."/>
            <person name="Mondo S."/>
            <person name="Riley R."/>
            <person name="Salamov A."/>
            <person name="Simmons B.A."/>
            <person name="Magnuson J.K."/>
            <person name="Henrissat B."/>
            <person name="Mortensen U.H."/>
            <person name="Larsen T.O."/>
            <person name="Devries R.P."/>
            <person name="Grigoriev I.V."/>
            <person name="Machida M."/>
            <person name="Baker S.E."/>
            <person name="Andersen M.R."/>
        </authorList>
    </citation>
    <scope>NUCLEOTIDE SEQUENCE [LARGE SCALE GENOMIC DNA]</scope>
    <source>
        <strain evidence="2 3">IBT 29228</strain>
    </source>
</reference>
<feature type="transmembrane region" description="Helical" evidence="1">
    <location>
        <begin position="239"/>
        <end position="258"/>
    </location>
</feature>
<feature type="transmembrane region" description="Helical" evidence="1">
    <location>
        <begin position="201"/>
        <end position="219"/>
    </location>
</feature>
<gene>
    <name evidence="2" type="ORF">BDV26DRAFT_295194</name>
</gene>
<dbReference type="AlphaFoldDB" id="A0A5N7AZX1"/>
<organism evidence="2 3">
    <name type="scientific">Aspergillus bertholletiae</name>
    <dbReference type="NCBI Taxonomy" id="1226010"/>
    <lineage>
        <taxon>Eukaryota</taxon>
        <taxon>Fungi</taxon>
        <taxon>Dikarya</taxon>
        <taxon>Ascomycota</taxon>
        <taxon>Pezizomycotina</taxon>
        <taxon>Eurotiomycetes</taxon>
        <taxon>Eurotiomycetidae</taxon>
        <taxon>Eurotiales</taxon>
        <taxon>Aspergillaceae</taxon>
        <taxon>Aspergillus</taxon>
        <taxon>Aspergillus subgen. Circumdati</taxon>
    </lineage>
</organism>
<proteinExistence type="predicted"/>
<accession>A0A5N7AZX1</accession>
<evidence type="ECO:0000313" key="3">
    <source>
        <dbReference type="Proteomes" id="UP000326198"/>
    </source>
</evidence>
<feature type="transmembrane region" description="Helical" evidence="1">
    <location>
        <begin position="112"/>
        <end position="137"/>
    </location>
</feature>
<dbReference type="OrthoDB" id="72269at2759"/>
<feature type="transmembrane region" description="Helical" evidence="1">
    <location>
        <begin position="158"/>
        <end position="181"/>
    </location>
</feature>
<feature type="transmembrane region" description="Helical" evidence="1">
    <location>
        <begin position="339"/>
        <end position="360"/>
    </location>
</feature>
<feature type="transmembrane region" description="Helical" evidence="1">
    <location>
        <begin position="80"/>
        <end position="100"/>
    </location>
</feature>
<evidence type="ECO:0000313" key="2">
    <source>
        <dbReference type="EMBL" id="KAE8375271.1"/>
    </source>
</evidence>
<keyword evidence="3" id="KW-1185">Reference proteome</keyword>
<keyword evidence="1" id="KW-0812">Transmembrane</keyword>
<dbReference type="EMBL" id="ML736264">
    <property type="protein sequence ID" value="KAE8375271.1"/>
    <property type="molecule type" value="Genomic_DNA"/>
</dbReference>
<name>A0A5N7AZX1_9EURO</name>